<dbReference type="Gene3D" id="3.90.550.10">
    <property type="entry name" value="Spore Coat Polysaccharide Biosynthesis Protein SpsA, Chain A"/>
    <property type="match status" value="1"/>
</dbReference>
<sequence length="263" mass="30043">MSKIFHICTLANNLSQYKSMKNSFLAAGFDEHRCRYTIFDNANSNAYEPYSAFNAASSETEETYLIFCHQDILIDQGHDINQLLKVLDELSKNEPNWAIAGNAGGTDTLKLVRRITDPYGSNTVGHIPRRVQSLDENFLVVNTRASLRCSSHLSGFHLHGTDLCLDAITKGFTCHVVDFHLTHLSPGNANQDFENAITSLQEVWNNKFKFCYVKTSCGELFLSKYDFLRKIFGSKKMINWVVNHPRFYTAFVFLRRRYQGKGM</sequence>
<proteinExistence type="predicted"/>
<dbReference type="OrthoDB" id="7851643at2"/>
<keyword evidence="2" id="KW-1185">Reference proteome</keyword>
<name>A0A2S8SSA0_9BACT</name>
<gene>
    <name evidence="1" type="ORF">B1R32_10931</name>
</gene>
<organism evidence="1 2">
    <name type="scientific">Abditibacterium utsteinense</name>
    <dbReference type="NCBI Taxonomy" id="1960156"/>
    <lineage>
        <taxon>Bacteria</taxon>
        <taxon>Pseudomonadati</taxon>
        <taxon>Abditibacteriota</taxon>
        <taxon>Abditibacteriia</taxon>
        <taxon>Abditibacteriales</taxon>
        <taxon>Abditibacteriaceae</taxon>
        <taxon>Abditibacterium</taxon>
    </lineage>
</organism>
<comment type="caution">
    <text evidence="1">The sequence shown here is derived from an EMBL/GenBank/DDBJ whole genome shotgun (WGS) entry which is preliminary data.</text>
</comment>
<reference evidence="1 2" key="1">
    <citation type="journal article" date="2018" name="Syst. Appl. Microbiol.">
        <title>Abditibacterium utsteinense sp. nov., the first cultivated member of candidate phylum FBP, isolated from ice-free Antarctic soil samples.</title>
        <authorList>
            <person name="Tahon G."/>
            <person name="Tytgat B."/>
            <person name="Lebbe L."/>
            <person name="Carlier A."/>
            <person name="Willems A."/>
        </authorList>
    </citation>
    <scope>NUCLEOTIDE SEQUENCE [LARGE SCALE GENOMIC DNA]</scope>
    <source>
        <strain evidence="1 2">LMG 29911</strain>
    </source>
</reference>
<protein>
    <recommendedName>
        <fullName evidence="3">Glycosyltransferase like family protein</fullName>
    </recommendedName>
</protein>
<dbReference type="InterPro" id="IPR029044">
    <property type="entry name" value="Nucleotide-diphossugar_trans"/>
</dbReference>
<dbReference type="SUPFAM" id="SSF53448">
    <property type="entry name" value="Nucleotide-diphospho-sugar transferases"/>
    <property type="match status" value="1"/>
</dbReference>
<dbReference type="AlphaFoldDB" id="A0A2S8SSA0"/>
<evidence type="ECO:0000313" key="2">
    <source>
        <dbReference type="Proteomes" id="UP000237684"/>
    </source>
</evidence>
<dbReference type="RefSeq" id="WP_105483853.1">
    <property type="nucleotide sequence ID" value="NZ_NIGF01000009.1"/>
</dbReference>
<dbReference type="InParanoid" id="A0A2S8SSA0"/>
<dbReference type="Proteomes" id="UP000237684">
    <property type="component" value="Unassembled WGS sequence"/>
</dbReference>
<evidence type="ECO:0000313" key="1">
    <source>
        <dbReference type="EMBL" id="PQV63692.1"/>
    </source>
</evidence>
<evidence type="ECO:0008006" key="3">
    <source>
        <dbReference type="Google" id="ProtNLM"/>
    </source>
</evidence>
<dbReference type="EMBL" id="NIGF01000009">
    <property type="protein sequence ID" value="PQV63692.1"/>
    <property type="molecule type" value="Genomic_DNA"/>
</dbReference>
<accession>A0A2S8SSA0</accession>